<evidence type="ECO:0000313" key="2">
    <source>
        <dbReference type="Proteomes" id="UP000469523"/>
    </source>
</evidence>
<gene>
    <name evidence="1" type="ORF">FYJ83_05965</name>
</gene>
<accession>A0A6N7XYY6</accession>
<comment type="caution">
    <text evidence="1">The sequence shown here is derived from an EMBL/GenBank/DDBJ whole genome shotgun (WGS) entry which is preliminary data.</text>
</comment>
<proteinExistence type="predicted"/>
<keyword evidence="2" id="KW-1185">Reference proteome</keyword>
<protein>
    <recommendedName>
        <fullName evidence="3">Thymidylate kinase</fullName>
    </recommendedName>
</protein>
<evidence type="ECO:0000313" key="1">
    <source>
        <dbReference type="EMBL" id="MSU01010.1"/>
    </source>
</evidence>
<reference evidence="1 2" key="1">
    <citation type="submission" date="2019-09" db="EMBL/GenBank/DDBJ databases">
        <title>In-depth cultivation of the pig gut microbiome towards novel bacterial diversity and tailored functional studies.</title>
        <authorList>
            <person name="Wylensek D."/>
            <person name="Hitch T.C.A."/>
            <person name="Clavel T."/>
        </authorList>
    </citation>
    <scope>NUCLEOTIDE SEQUENCE [LARGE SCALE GENOMIC DNA]</scope>
    <source>
        <strain evidence="1 2">WCA3-693-APC-4?</strain>
    </source>
</reference>
<dbReference type="Gene3D" id="3.40.50.300">
    <property type="entry name" value="P-loop containing nucleotide triphosphate hydrolases"/>
    <property type="match status" value="1"/>
</dbReference>
<dbReference type="SUPFAM" id="SSF52540">
    <property type="entry name" value="P-loop containing nucleoside triphosphate hydrolases"/>
    <property type="match status" value="1"/>
</dbReference>
<evidence type="ECO:0008006" key="3">
    <source>
        <dbReference type="Google" id="ProtNLM"/>
    </source>
</evidence>
<organism evidence="1 2">
    <name type="scientific">Tissierella pigra</name>
    <dbReference type="NCBI Taxonomy" id="2607614"/>
    <lineage>
        <taxon>Bacteria</taxon>
        <taxon>Bacillati</taxon>
        <taxon>Bacillota</taxon>
        <taxon>Tissierellia</taxon>
        <taxon>Tissierellales</taxon>
        <taxon>Tissierellaceae</taxon>
        <taxon>Tissierella</taxon>
    </lineage>
</organism>
<name>A0A6N7XYY6_9FIRM</name>
<sequence>MEKTKLIIFEGIPGSGKTTTSQLLYTYLKEIGINSEVYIEGSEHPIDLPFYAYLTKSEYNNLLMRFPQQAEWIGLNSIIENDYILTPYKIPKPKPQSDELAEYLSFKEFCYSNKPIVSFDTYKRVFYRRFEQYVKRMRNIDTLTIFESVLFQHQIHDINRLYPQISEDEIIEYIINLSVIISPLNPVLLYMSQNSVEESLKHTAIIRSKPKWSNPETVEYYIKRKNLELKITKLLPFRFYILNNTDRDWNKMFDSIKSILGCEFKDMMNSV</sequence>
<dbReference type="RefSeq" id="WP_154439429.1">
    <property type="nucleotide sequence ID" value="NZ_JAHLPJ010000001.1"/>
</dbReference>
<dbReference type="InterPro" id="IPR027417">
    <property type="entry name" value="P-loop_NTPase"/>
</dbReference>
<dbReference type="Proteomes" id="UP000469523">
    <property type="component" value="Unassembled WGS sequence"/>
</dbReference>
<dbReference type="AlphaFoldDB" id="A0A6N7XYY6"/>
<dbReference type="EMBL" id="VUNQ01000009">
    <property type="protein sequence ID" value="MSU01010.1"/>
    <property type="molecule type" value="Genomic_DNA"/>
</dbReference>